<evidence type="ECO:0000313" key="6">
    <source>
        <dbReference type="EMBL" id="AGA31618.1"/>
    </source>
</evidence>
<sequence>MKRIFQIGCSLFLIGTLPLAGAEKGSAPASATGLDFFEAKIRPVLVAHCYQCHSVDAGKSKGNLLLDSREAIRAGGDSGPAIVPGDPDASLLLRAISHVDPDLKMPPKTDRLPESVINDIKSWIQAGAADPREKGTVNAIRPPVDLESGRRFWSFRKPDDHQPPASKNPGWARRNLDHFILAQLGSHGLVPREDAEPATLLRRLHFDLVGLPPTPETVHHFLESIHTDGIETALAAEVDSLLASKQYGERWGRHWLDVARFAESSGKEANISFPYAWRYRDYVIDAVNADLPFDRFLVEQIAGDLLPADSDVERARLLIATGYLAVGTKNLDESNKVQFAADLVDEQIDALTRGVMANSVACARCHDHKLDPFSMEDYYALAGIFASTKTYFGTAISPSNQVGGDPLVLPRGAGQPILHASITPEKVASLKQELATLKKEKVTTLSDALRIFWRSGGIEGELEKVDDKGQALPLAMGATDRETIGDKPLLERGEIGRPGKPVPRGFPRVVAIADAGSISSHQSGRLELARWLTHPDHPLTARVMTNRVWRHLFGVGIVSSVDNFGFSGQRPSHPELLDHLAVRLVADGWSVKKLVREIVLSRTYRQASTYDEKSFEADPENRLLWRSAKRRLDAEVIRDAMLLVSGELDTSRRVGSLVGKEIGDRPISLIGLDNRLPADLDASKHRSVYLPVLRDRLPDVLDLFDFAEPSLVTGDRETTNVPLQALYLMNSPFMEARAKALADRLMGEAGDDESRIRRAFLHCYSRIPTDDEMLMATSFLTRGKQLAGDDEKLRRQVLAICCQALLSTAEFRNLD</sequence>
<feature type="domain" description="Cytochrome c" evidence="5">
    <location>
        <begin position="28"/>
        <end position="128"/>
    </location>
</feature>
<evidence type="ECO:0000256" key="4">
    <source>
        <dbReference type="PROSITE-ProRule" id="PRU00433"/>
    </source>
</evidence>
<dbReference type="Proteomes" id="UP000010798">
    <property type="component" value="Plasmid pSINAC01"/>
</dbReference>
<dbReference type="Pfam" id="PF07587">
    <property type="entry name" value="PSD1"/>
    <property type="match status" value="1"/>
</dbReference>
<dbReference type="Pfam" id="PF07583">
    <property type="entry name" value="PSCyt2"/>
    <property type="match status" value="1"/>
</dbReference>
<accession>L0DRG9</accession>
<dbReference type="InterPro" id="IPR009056">
    <property type="entry name" value="Cyt_c-like_dom"/>
</dbReference>
<dbReference type="OrthoDB" id="127107at2"/>
<dbReference type="KEGG" id="saci:Sinac_7586"/>
<evidence type="ECO:0000313" key="7">
    <source>
        <dbReference type="Proteomes" id="UP000010798"/>
    </source>
</evidence>
<keyword evidence="6" id="KW-0614">Plasmid</keyword>
<dbReference type="eggNOG" id="COG2010">
    <property type="taxonomic scope" value="Bacteria"/>
</dbReference>
<gene>
    <name evidence="6" type="ordered locus">Sinac_7586</name>
</gene>
<keyword evidence="1 4" id="KW-0349">Heme</keyword>
<reference evidence="6 7" key="1">
    <citation type="submission" date="2012-02" db="EMBL/GenBank/DDBJ databases">
        <title>Complete sequence of plasmid 1 of Singulisphaera acidiphila DSM 18658.</title>
        <authorList>
            <consortium name="US DOE Joint Genome Institute (JGI-PGF)"/>
            <person name="Lucas S."/>
            <person name="Copeland A."/>
            <person name="Lapidus A."/>
            <person name="Glavina del Rio T."/>
            <person name="Dalin E."/>
            <person name="Tice H."/>
            <person name="Bruce D."/>
            <person name="Goodwin L."/>
            <person name="Pitluck S."/>
            <person name="Peters L."/>
            <person name="Ovchinnikova G."/>
            <person name="Chertkov O."/>
            <person name="Kyrpides N."/>
            <person name="Mavromatis K."/>
            <person name="Ivanova N."/>
            <person name="Brettin T."/>
            <person name="Detter J.C."/>
            <person name="Han C."/>
            <person name="Larimer F."/>
            <person name="Land M."/>
            <person name="Hauser L."/>
            <person name="Markowitz V."/>
            <person name="Cheng J.-F."/>
            <person name="Hugenholtz P."/>
            <person name="Woyke T."/>
            <person name="Wu D."/>
            <person name="Tindall B."/>
            <person name="Pomrenke H."/>
            <person name="Brambilla E."/>
            <person name="Klenk H.-P."/>
            <person name="Eisen J.A."/>
        </authorList>
    </citation>
    <scope>NUCLEOTIDE SEQUENCE [LARGE SCALE GENOMIC DNA]</scope>
    <source>
        <strain evidence="7">ATCC BAA-1392 / DSM 18658 / VKM B-2454 / MOB10</strain>
        <plasmid evidence="6 7">pSINAC01</plasmid>
    </source>
</reference>
<keyword evidence="7" id="KW-1185">Reference proteome</keyword>
<evidence type="ECO:0000259" key="5">
    <source>
        <dbReference type="PROSITE" id="PS51007"/>
    </source>
</evidence>
<keyword evidence="2 4" id="KW-0479">Metal-binding</keyword>
<dbReference type="GO" id="GO:0009055">
    <property type="term" value="F:electron transfer activity"/>
    <property type="evidence" value="ECO:0007669"/>
    <property type="project" value="InterPro"/>
</dbReference>
<dbReference type="PANTHER" id="PTHR35889">
    <property type="entry name" value="CYCLOINULO-OLIGOSACCHARIDE FRUCTANOTRANSFERASE-RELATED"/>
    <property type="match status" value="1"/>
</dbReference>
<evidence type="ECO:0000256" key="1">
    <source>
        <dbReference type="ARBA" id="ARBA00022617"/>
    </source>
</evidence>
<dbReference type="RefSeq" id="WP_015250681.1">
    <property type="nucleotide sequence ID" value="NC_019893.1"/>
</dbReference>
<dbReference type="GO" id="GO:0046872">
    <property type="term" value="F:metal ion binding"/>
    <property type="evidence" value="ECO:0007669"/>
    <property type="project" value="UniProtKB-KW"/>
</dbReference>
<dbReference type="HOGENOM" id="CLU_005632_1_0_0"/>
<dbReference type="Pfam" id="PF07635">
    <property type="entry name" value="PSCyt1"/>
    <property type="match status" value="1"/>
</dbReference>
<protein>
    <recommendedName>
        <fullName evidence="5">Cytochrome c domain-containing protein</fullName>
    </recommendedName>
</protein>
<evidence type="ECO:0000256" key="3">
    <source>
        <dbReference type="ARBA" id="ARBA00023004"/>
    </source>
</evidence>
<dbReference type="GO" id="GO:0020037">
    <property type="term" value="F:heme binding"/>
    <property type="evidence" value="ECO:0007669"/>
    <property type="project" value="InterPro"/>
</dbReference>
<dbReference type="AlphaFoldDB" id="L0DRG9"/>
<dbReference type="InterPro" id="IPR036909">
    <property type="entry name" value="Cyt_c-like_dom_sf"/>
</dbReference>
<dbReference type="InterPro" id="IPR011429">
    <property type="entry name" value="Cyt_c_Planctomycete-type"/>
</dbReference>
<proteinExistence type="predicted"/>
<geneLocation type="plasmid" evidence="6 7">
    <name>pSINAC01</name>
</geneLocation>
<keyword evidence="3 4" id="KW-0408">Iron</keyword>
<dbReference type="PROSITE" id="PS51007">
    <property type="entry name" value="CYTC"/>
    <property type="match status" value="1"/>
</dbReference>
<dbReference type="InterPro" id="IPR011444">
    <property type="entry name" value="DUF1549"/>
</dbReference>
<dbReference type="SUPFAM" id="SSF46626">
    <property type="entry name" value="Cytochrome c"/>
    <property type="match status" value="1"/>
</dbReference>
<organism evidence="6 7">
    <name type="scientific">Singulisphaera acidiphila (strain ATCC BAA-1392 / DSM 18658 / VKM B-2454 / MOB10)</name>
    <dbReference type="NCBI Taxonomy" id="886293"/>
    <lineage>
        <taxon>Bacteria</taxon>
        <taxon>Pseudomonadati</taxon>
        <taxon>Planctomycetota</taxon>
        <taxon>Planctomycetia</taxon>
        <taxon>Isosphaerales</taxon>
        <taxon>Isosphaeraceae</taxon>
        <taxon>Singulisphaera</taxon>
    </lineage>
</organism>
<dbReference type="EMBL" id="CP003365">
    <property type="protein sequence ID" value="AGA31618.1"/>
    <property type="molecule type" value="Genomic_DNA"/>
</dbReference>
<name>L0DRG9_SINAD</name>
<dbReference type="PANTHER" id="PTHR35889:SF3">
    <property type="entry name" value="F-BOX DOMAIN-CONTAINING PROTEIN"/>
    <property type="match status" value="1"/>
</dbReference>
<dbReference type="InterPro" id="IPR022655">
    <property type="entry name" value="DUF1553"/>
</dbReference>
<evidence type="ECO:0000256" key="2">
    <source>
        <dbReference type="ARBA" id="ARBA00022723"/>
    </source>
</evidence>